<evidence type="ECO:0000256" key="4">
    <source>
        <dbReference type="ARBA" id="ARBA00022898"/>
    </source>
</evidence>
<keyword evidence="3" id="KW-0210">Decarboxylase</keyword>
<feature type="domain" description="Orn/Lys/Arg decarboxylases family 1 pyridoxal-P attachment site" evidence="6">
    <location>
        <begin position="23"/>
        <end position="386"/>
    </location>
</feature>
<dbReference type="OrthoDB" id="9815233at2"/>
<proteinExistence type="inferred from homology"/>
<evidence type="ECO:0000256" key="1">
    <source>
        <dbReference type="ARBA" id="ARBA00001933"/>
    </source>
</evidence>
<evidence type="ECO:0000259" key="6">
    <source>
        <dbReference type="Pfam" id="PF01276"/>
    </source>
</evidence>
<keyword evidence="4" id="KW-0663">Pyridoxal phosphate</keyword>
<dbReference type="EMBL" id="CEKZ01000003">
    <property type="protein sequence ID" value="CEQ02610.1"/>
    <property type="molecule type" value="Genomic_DNA"/>
</dbReference>
<evidence type="ECO:0000259" key="7">
    <source>
        <dbReference type="Pfam" id="PF03711"/>
    </source>
</evidence>
<dbReference type="InterPro" id="IPR052357">
    <property type="entry name" value="Orn_Lys_Arg_decarboxylase-I"/>
</dbReference>
<dbReference type="InterPro" id="IPR000310">
    <property type="entry name" value="Orn/Lys/Arg_deCO2ase_major_dom"/>
</dbReference>
<reference evidence="8 9" key="1">
    <citation type="submission" date="2015-01" db="EMBL/GenBank/DDBJ databases">
        <authorList>
            <person name="Aslett A.Martin."/>
            <person name="De Silva Nishadi"/>
        </authorList>
    </citation>
    <scope>NUCLEOTIDE SEQUENCE [LARGE SCALE GENOMIC DNA]</scope>
    <source>
        <strain evidence="8 9">R28058</strain>
    </source>
</reference>
<name>A0A0C7R1D2_PARSO</name>
<dbReference type="Pfam" id="PF01276">
    <property type="entry name" value="OKR_DC_1"/>
    <property type="match status" value="1"/>
</dbReference>
<gene>
    <name evidence="8" type="primary">speA_1</name>
    <name evidence="8" type="ORF">R28058_03431</name>
</gene>
<evidence type="ECO:0000256" key="2">
    <source>
        <dbReference type="ARBA" id="ARBA00010671"/>
    </source>
</evidence>
<dbReference type="CDD" id="cd00615">
    <property type="entry name" value="Orn_deC_like"/>
    <property type="match status" value="1"/>
</dbReference>
<dbReference type="RefSeq" id="WP_055341292.1">
    <property type="nucleotide sequence ID" value="NZ_CDNI01000003.1"/>
</dbReference>
<dbReference type="EC" id="4.1.1.19" evidence="8"/>
<dbReference type="AlphaFoldDB" id="A0A0C7R1D2"/>
<evidence type="ECO:0000313" key="9">
    <source>
        <dbReference type="Proteomes" id="UP000049127"/>
    </source>
</evidence>
<dbReference type="PANTHER" id="PTHR43277">
    <property type="entry name" value="ARGININE DECARBOXYLASE"/>
    <property type="match status" value="1"/>
</dbReference>
<sequence>MEAIGEKLEDNFFSDLTLSHKQTPLLTSLKDYSNKDIACFDVPGHVRHQGVEVLNEYYGKDIMKMDINSSPLMDNVSNPSGIIKKAQDLLANAYNADDAFFITNGTTSAIHAMILSTINPGDKILLPRNIHKSVINALILTGGKPVFIQPGFDDELGISLNVAYEDIKNELKNHKDIKALFLLNPTYYGACSDLEAIIELCHKENVLVLVDEAHGAHFPFHKDLPPPSISLGADMSAISIHKTGGALTQASALLLNNERIESSKVLQSINMIQSTSASYLLMASIDGARSNLVLNGNAQLSKALNLSRYAKARINKIKGIKVVTTENLGNNGVKFIDETKLCINVAKLNLTGHEVYDLLYQEFSVQVELGDLYNILALISIGTTKEDVDKLIDSLETISNIYKKEEKMKVIRTKQISPVQKLNPRDAFYKDKEMILIDECIGRISGESIMAYPPGIPIVTPGEEITKEIIDYIKLLKKNNAYLCDMKDKNLDYILVIKN</sequence>
<dbReference type="Gene3D" id="3.90.100.10">
    <property type="entry name" value="Orn/Lys/Arg decarboxylase, C-terminal domain"/>
    <property type="match status" value="1"/>
</dbReference>
<dbReference type="InterPro" id="IPR015424">
    <property type="entry name" value="PyrdxlP-dep_Trfase"/>
</dbReference>
<protein>
    <submittedName>
        <fullName evidence="8">Arginine decarboxylase</fullName>
        <ecNumber evidence="8">4.1.1.19</ecNumber>
    </submittedName>
</protein>
<dbReference type="InterPro" id="IPR008286">
    <property type="entry name" value="Prn/Lys/Arg_de-COase_C"/>
</dbReference>
<comment type="similarity">
    <text evidence="2">Belongs to the Orn/Lys/Arg decarboxylase class-I family.</text>
</comment>
<evidence type="ECO:0000256" key="3">
    <source>
        <dbReference type="ARBA" id="ARBA00022793"/>
    </source>
</evidence>
<organism evidence="8 9">
    <name type="scientific">Paraclostridium sordellii</name>
    <name type="common">Clostridium sordellii</name>
    <dbReference type="NCBI Taxonomy" id="1505"/>
    <lineage>
        <taxon>Bacteria</taxon>
        <taxon>Bacillati</taxon>
        <taxon>Bacillota</taxon>
        <taxon>Clostridia</taxon>
        <taxon>Peptostreptococcales</taxon>
        <taxon>Peptostreptococcaceae</taxon>
        <taxon>Paraclostridium</taxon>
    </lineage>
</organism>
<dbReference type="SUPFAM" id="SSF53383">
    <property type="entry name" value="PLP-dependent transferases"/>
    <property type="match status" value="1"/>
</dbReference>
<accession>A0A0C7R1D2</accession>
<evidence type="ECO:0000256" key="5">
    <source>
        <dbReference type="ARBA" id="ARBA00023239"/>
    </source>
</evidence>
<dbReference type="Pfam" id="PF03711">
    <property type="entry name" value="OKR_DC_1_C"/>
    <property type="match status" value="1"/>
</dbReference>
<comment type="cofactor">
    <cofactor evidence="1">
        <name>pyridoxal 5'-phosphate</name>
        <dbReference type="ChEBI" id="CHEBI:597326"/>
    </cofactor>
</comment>
<dbReference type="Gene3D" id="3.40.640.10">
    <property type="entry name" value="Type I PLP-dependent aspartate aminotransferase-like (Major domain)"/>
    <property type="match status" value="1"/>
</dbReference>
<feature type="domain" description="Orn/Lys/Arg decarboxylase C-terminal" evidence="7">
    <location>
        <begin position="401"/>
        <end position="480"/>
    </location>
</feature>
<dbReference type="PANTHER" id="PTHR43277:SF4">
    <property type="entry name" value="ARGININE DECARBOXYLASE"/>
    <property type="match status" value="1"/>
</dbReference>
<dbReference type="Proteomes" id="UP000049127">
    <property type="component" value="Unassembled WGS sequence"/>
</dbReference>
<dbReference type="InterPro" id="IPR015421">
    <property type="entry name" value="PyrdxlP-dep_Trfase_major"/>
</dbReference>
<evidence type="ECO:0000313" key="8">
    <source>
        <dbReference type="EMBL" id="CEQ02610.1"/>
    </source>
</evidence>
<keyword evidence="5 8" id="KW-0456">Lyase</keyword>
<dbReference type="GO" id="GO:0008792">
    <property type="term" value="F:arginine decarboxylase activity"/>
    <property type="evidence" value="ECO:0007669"/>
    <property type="project" value="UniProtKB-EC"/>
</dbReference>